<evidence type="ECO:0000313" key="3">
    <source>
        <dbReference type="EMBL" id="CAG8722551.1"/>
    </source>
</evidence>
<dbReference type="EMBL" id="CAJVPP010013948">
    <property type="protein sequence ID" value="CAG8722551.1"/>
    <property type="molecule type" value="Genomic_DNA"/>
</dbReference>
<reference evidence="3" key="1">
    <citation type="submission" date="2021-06" db="EMBL/GenBank/DDBJ databases">
        <authorList>
            <person name="Kallberg Y."/>
            <person name="Tangrot J."/>
            <person name="Rosling A."/>
        </authorList>
    </citation>
    <scope>NUCLEOTIDE SEQUENCE</scope>
    <source>
        <strain evidence="3">87-6 pot B 2015</strain>
    </source>
</reference>
<evidence type="ECO:0000313" key="4">
    <source>
        <dbReference type="Proteomes" id="UP000789375"/>
    </source>
</evidence>
<feature type="domain" description="ELP1 TPR" evidence="1">
    <location>
        <begin position="179"/>
        <end position="329"/>
    </location>
</feature>
<name>A0A9N9I6E0_FUNMO</name>
<evidence type="ECO:0000259" key="2">
    <source>
        <dbReference type="Pfam" id="PF23925"/>
    </source>
</evidence>
<dbReference type="GO" id="GO:0005829">
    <property type="term" value="C:cytosol"/>
    <property type="evidence" value="ECO:0007669"/>
    <property type="project" value="TreeGrafter"/>
</dbReference>
<dbReference type="GO" id="GO:0000049">
    <property type="term" value="F:tRNA binding"/>
    <property type="evidence" value="ECO:0007669"/>
    <property type="project" value="TreeGrafter"/>
</dbReference>
<dbReference type="AlphaFoldDB" id="A0A9N9I6E0"/>
<evidence type="ECO:0000259" key="1">
    <source>
        <dbReference type="Pfam" id="PF23878"/>
    </source>
</evidence>
<organism evidence="3 4">
    <name type="scientific">Funneliformis mosseae</name>
    <name type="common">Endomycorrhizal fungus</name>
    <name type="synonym">Glomus mosseae</name>
    <dbReference type="NCBI Taxonomy" id="27381"/>
    <lineage>
        <taxon>Eukaryota</taxon>
        <taxon>Fungi</taxon>
        <taxon>Fungi incertae sedis</taxon>
        <taxon>Mucoromycota</taxon>
        <taxon>Glomeromycotina</taxon>
        <taxon>Glomeromycetes</taxon>
        <taxon>Glomerales</taxon>
        <taxon>Glomeraceae</taxon>
        <taxon>Funneliformis</taxon>
    </lineage>
</organism>
<dbReference type="InterPro" id="IPR006849">
    <property type="entry name" value="Elp1"/>
</dbReference>
<feature type="domain" description="ELP1 alpha-solenoid" evidence="2">
    <location>
        <begin position="1"/>
        <end position="172"/>
    </location>
</feature>
<dbReference type="Pfam" id="PF23925">
    <property type="entry name" value="A-sol_ELP1"/>
    <property type="match status" value="1"/>
</dbReference>
<dbReference type="InterPro" id="IPR056167">
    <property type="entry name" value="A-sol_ELP1"/>
</dbReference>
<dbReference type="PANTHER" id="PTHR12747">
    <property type="entry name" value="ELONGATOR COMPLEX PROTEIN 1"/>
    <property type="match status" value="1"/>
</dbReference>
<dbReference type="InterPro" id="IPR056166">
    <property type="entry name" value="TPR_ELP1"/>
</dbReference>
<feature type="non-terminal residue" evidence="3">
    <location>
        <position position="366"/>
    </location>
</feature>
<accession>A0A9N9I6E0</accession>
<dbReference type="GO" id="GO:0002926">
    <property type="term" value="P:tRNA wobble base 5-methoxycarbonylmethyl-2-thiouridinylation"/>
    <property type="evidence" value="ECO:0007669"/>
    <property type="project" value="TreeGrafter"/>
</dbReference>
<gene>
    <name evidence="3" type="ORF">FMOSSE_LOCUS15100</name>
</gene>
<dbReference type="PANTHER" id="PTHR12747:SF0">
    <property type="entry name" value="ELONGATOR COMPLEX PROTEIN 1"/>
    <property type="match status" value="1"/>
</dbReference>
<sequence>KHRIDLNILYDHDPKSFLNNVELFVNQVEKVEYLNLFLSSLRNEDVVITMYPKVILGPKYGSSDDNTGLQDVSTKVNIVCDSVRGILESKNSTKYLQSIITTFVKKSPPELEAALNFLAKLKEDAVKYAIFLVDADKLFDIALGMYDFSLVLLVAQQSQKDPREYLSFLAELESYPKYYQRFKIDDHLNRYEKALNNLSLAGDEYFDQCLKYLQEYQLYKPAIALFANNDEKYKSNFKEAGLAYVMAGNKPKALEPYKESGMWREAFAIAQELKYSSDDLFLLAKELSETLSDKRQYQEAAQILLDYTRQPEEAVVLLNKGHHWSEAIRISYMYGRSDLIETNVKPSDINSMFDQLNQQTARLQEI</sequence>
<protein>
    <submittedName>
        <fullName evidence="3">4273_t:CDS:1</fullName>
    </submittedName>
</protein>
<proteinExistence type="predicted"/>
<feature type="non-terminal residue" evidence="3">
    <location>
        <position position="1"/>
    </location>
</feature>
<dbReference type="Proteomes" id="UP000789375">
    <property type="component" value="Unassembled WGS sequence"/>
</dbReference>
<keyword evidence="4" id="KW-1185">Reference proteome</keyword>
<comment type="caution">
    <text evidence="3">The sequence shown here is derived from an EMBL/GenBank/DDBJ whole genome shotgun (WGS) entry which is preliminary data.</text>
</comment>
<dbReference type="Pfam" id="PF23878">
    <property type="entry name" value="TPR_ELP1"/>
    <property type="match status" value="1"/>
</dbReference>
<dbReference type="Gene3D" id="1.25.40.470">
    <property type="match status" value="1"/>
</dbReference>
<dbReference type="GO" id="GO:0033588">
    <property type="term" value="C:elongator holoenzyme complex"/>
    <property type="evidence" value="ECO:0007669"/>
    <property type="project" value="InterPro"/>
</dbReference>